<reference evidence="1 2" key="1">
    <citation type="submission" date="2020-08" db="EMBL/GenBank/DDBJ databases">
        <title>Genomic Encyclopedia of Type Strains, Phase IV (KMG-IV): sequencing the most valuable type-strain genomes for metagenomic binning, comparative biology and taxonomic classification.</title>
        <authorList>
            <person name="Goeker M."/>
        </authorList>
    </citation>
    <scope>NUCLEOTIDE SEQUENCE [LARGE SCALE GENOMIC DNA]</scope>
    <source>
        <strain evidence="1 2">DSM 24163</strain>
    </source>
</reference>
<proteinExistence type="predicted"/>
<dbReference type="Pfam" id="PF01161">
    <property type="entry name" value="PBP"/>
    <property type="match status" value="1"/>
</dbReference>
<dbReference type="CDD" id="cd00865">
    <property type="entry name" value="PEBP_bact_arch"/>
    <property type="match status" value="1"/>
</dbReference>
<dbReference type="PANTHER" id="PTHR30289">
    <property type="entry name" value="UNCHARACTERIZED PROTEIN YBCL-RELATED"/>
    <property type="match status" value="1"/>
</dbReference>
<evidence type="ECO:0008006" key="3">
    <source>
        <dbReference type="Google" id="ProtNLM"/>
    </source>
</evidence>
<keyword evidence="2" id="KW-1185">Reference proteome</keyword>
<name>A0A7W8FYW1_9GAMM</name>
<dbReference type="InterPro" id="IPR036610">
    <property type="entry name" value="PEBP-like_sf"/>
</dbReference>
<dbReference type="NCBIfam" id="TIGR00481">
    <property type="entry name" value="YbhB/YbcL family Raf kinase inhibitor-like protein"/>
    <property type="match status" value="1"/>
</dbReference>
<dbReference type="SUPFAM" id="SSF49777">
    <property type="entry name" value="PEBP-like"/>
    <property type="match status" value="1"/>
</dbReference>
<dbReference type="RefSeq" id="WP_183960091.1">
    <property type="nucleotide sequence ID" value="NZ_JACHHP010000002.1"/>
</dbReference>
<evidence type="ECO:0000313" key="1">
    <source>
        <dbReference type="EMBL" id="MBB5207546.1"/>
    </source>
</evidence>
<evidence type="ECO:0000313" key="2">
    <source>
        <dbReference type="Proteomes" id="UP000521199"/>
    </source>
</evidence>
<dbReference type="Proteomes" id="UP000521199">
    <property type="component" value="Unassembled WGS sequence"/>
</dbReference>
<dbReference type="AlphaFoldDB" id="A0A7W8FYW1"/>
<dbReference type="InterPro" id="IPR005247">
    <property type="entry name" value="YbhB_YbcL/LppC-like"/>
</dbReference>
<organism evidence="1 2">
    <name type="scientific">Chiayiivirga flava</name>
    <dbReference type="NCBI Taxonomy" id="659595"/>
    <lineage>
        <taxon>Bacteria</taxon>
        <taxon>Pseudomonadati</taxon>
        <taxon>Pseudomonadota</taxon>
        <taxon>Gammaproteobacteria</taxon>
        <taxon>Lysobacterales</taxon>
        <taxon>Lysobacteraceae</taxon>
        <taxon>Chiayiivirga</taxon>
    </lineage>
</organism>
<sequence>MKLHSNSFPHRGRIPAQFAFGRPGDAGEPCVLSHNRNPHLAWDEVPDGTRSFALLCIDTDAPSKPDDVNRPGREVPADLPRVDFVHWAMVDLPATLREIAAGSASDGVIAHGKREPAGPAGARQGENDYTGWFSGDAAMQGEYLGYDGPCPPFNDAREHRYFFRLFALDVERLDVPPRFTAADVFAAMRGHVLGEALLQGTYTLNPRLAQS</sequence>
<protein>
    <recommendedName>
        <fullName evidence="3">YbhB/YbcL family Raf kinase inhibitor-like protein</fullName>
    </recommendedName>
</protein>
<dbReference type="Gene3D" id="3.90.280.10">
    <property type="entry name" value="PEBP-like"/>
    <property type="match status" value="1"/>
</dbReference>
<dbReference type="PANTHER" id="PTHR30289:SF1">
    <property type="entry name" value="PEBP (PHOSPHATIDYLETHANOLAMINE-BINDING PROTEIN) FAMILY PROTEIN"/>
    <property type="match status" value="1"/>
</dbReference>
<dbReference type="EMBL" id="JACHHP010000002">
    <property type="protein sequence ID" value="MBB5207546.1"/>
    <property type="molecule type" value="Genomic_DNA"/>
</dbReference>
<comment type="caution">
    <text evidence="1">The sequence shown here is derived from an EMBL/GenBank/DDBJ whole genome shotgun (WGS) entry which is preliminary data.</text>
</comment>
<accession>A0A7W8FYW1</accession>
<dbReference type="InterPro" id="IPR008914">
    <property type="entry name" value="PEBP"/>
</dbReference>
<gene>
    <name evidence="1" type="ORF">HNQ52_001075</name>
</gene>